<keyword evidence="5 7" id="KW-0472">Membrane</keyword>
<evidence type="ECO:0000256" key="2">
    <source>
        <dbReference type="ARBA" id="ARBA00022475"/>
    </source>
</evidence>
<protein>
    <recommendedName>
        <fullName evidence="8">RDD domain-containing protein</fullName>
    </recommendedName>
</protein>
<name>A0AAD1HA67_9MYCO</name>
<accession>A0AAD1HA67</accession>
<gene>
    <name evidence="9" type="ORF">MMOR_18000</name>
</gene>
<dbReference type="Proteomes" id="UP000466681">
    <property type="component" value="Chromosome"/>
</dbReference>
<dbReference type="InterPro" id="IPR051791">
    <property type="entry name" value="Pra-immunoreactive"/>
</dbReference>
<dbReference type="EMBL" id="AP022560">
    <property type="protein sequence ID" value="BBX00864.1"/>
    <property type="molecule type" value="Genomic_DNA"/>
</dbReference>
<organism evidence="9 10">
    <name type="scientific">Mycolicibacterium moriokaense</name>
    <dbReference type="NCBI Taxonomy" id="39691"/>
    <lineage>
        <taxon>Bacteria</taxon>
        <taxon>Bacillati</taxon>
        <taxon>Actinomycetota</taxon>
        <taxon>Actinomycetes</taxon>
        <taxon>Mycobacteriales</taxon>
        <taxon>Mycobacteriaceae</taxon>
        <taxon>Mycolicibacterium</taxon>
    </lineage>
</organism>
<dbReference type="AlphaFoldDB" id="A0AAD1HA67"/>
<keyword evidence="4 7" id="KW-1133">Transmembrane helix</keyword>
<keyword evidence="2" id="KW-1003">Cell membrane</keyword>
<evidence type="ECO:0000256" key="4">
    <source>
        <dbReference type="ARBA" id="ARBA00022989"/>
    </source>
</evidence>
<evidence type="ECO:0000313" key="10">
    <source>
        <dbReference type="Proteomes" id="UP000466681"/>
    </source>
</evidence>
<dbReference type="KEGG" id="mmor:MMOR_18000"/>
<keyword evidence="10" id="KW-1185">Reference proteome</keyword>
<reference evidence="9 10" key="1">
    <citation type="journal article" date="2019" name="Emerg. Microbes Infect.">
        <title>Comprehensive subspecies identification of 175 nontuberculous mycobacteria species based on 7547 genomic profiles.</title>
        <authorList>
            <person name="Matsumoto Y."/>
            <person name="Kinjo T."/>
            <person name="Motooka D."/>
            <person name="Nabeya D."/>
            <person name="Jung N."/>
            <person name="Uechi K."/>
            <person name="Horii T."/>
            <person name="Iida T."/>
            <person name="Fujita J."/>
            <person name="Nakamura S."/>
        </authorList>
    </citation>
    <scope>NUCLEOTIDE SEQUENCE [LARGE SCALE GENOMIC DNA]</scope>
    <source>
        <strain evidence="9 10">JCM 6375</strain>
    </source>
</reference>
<comment type="subcellular location">
    <subcellularLocation>
        <location evidence="1">Cell membrane</location>
        <topology evidence="1">Multi-pass membrane protein</topology>
    </subcellularLocation>
</comment>
<feature type="compositionally biased region" description="Pro residues" evidence="6">
    <location>
        <begin position="1"/>
        <end position="10"/>
    </location>
</feature>
<dbReference type="GO" id="GO:0005886">
    <property type="term" value="C:plasma membrane"/>
    <property type="evidence" value="ECO:0007669"/>
    <property type="project" value="UniProtKB-SubCell"/>
</dbReference>
<sequence>MTSQQVPPPSGDFAQGPTPGPGADPSNYTPWFTRVVAYVIDSIPVYLLAAIGGIVLATFQKVETVCIYDVCATGKNGPSTTAWIIFSVCVLIAVVFSLWNFVVRQGKTGSSIGKQMMKFQVVDEPSQQPIGVGKSFLRQIAHGVDAVICYIGFLFPLWDAKRQTIADKLLKTVCVPL</sequence>
<dbReference type="PANTHER" id="PTHR36115:SF6">
    <property type="entry name" value="PROLINE-RICH ANTIGEN HOMOLOG"/>
    <property type="match status" value="1"/>
</dbReference>
<dbReference type="RefSeq" id="WP_083157461.1">
    <property type="nucleotide sequence ID" value="NZ_AP022560.1"/>
</dbReference>
<feature type="transmembrane region" description="Helical" evidence="7">
    <location>
        <begin position="35"/>
        <end position="59"/>
    </location>
</feature>
<keyword evidence="3 7" id="KW-0812">Transmembrane</keyword>
<dbReference type="Pfam" id="PF06271">
    <property type="entry name" value="RDD"/>
    <property type="match status" value="1"/>
</dbReference>
<evidence type="ECO:0000256" key="1">
    <source>
        <dbReference type="ARBA" id="ARBA00004651"/>
    </source>
</evidence>
<feature type="transmembrane region" description="Helical" evidence="7">
    <location>
        <begin position="140"/>
        <end position="158"/>
    </location>
</feature>
<feature type="transmembrane region" description="Helical" evidence="7">
    <location>
        <begin position="80"/>
        <end position="102"/>
    </location>
</feature>
<dbReference type="InterPro" id="IPR010432">
    <property type="entry name" value="RDD"/>
</dbReference>
<feature type="domain" description="RDD" evidence="8">
    <location>
        <begin position="28"/>
        <end position="170"/>
    </location>
</feature>
<proteinExistence type="predicted"/>
<dbReference type="PANTHER" id="PTHR36115">
    <property type="entry name" value="PROLINE-RICH ANTIGEN HOMOLOG-RELATED"/>
    <property type="match status" value="1"/>
</dbReference>
<evidence type="ECO:0000259" key="8">
    <source>
        <dbReference type="Pfam" id="PF06271"/>
    </source>
</evidence>
<evidence type="ECO:0000256" key="3">
    <source>
        <dbReference type="ARBA" id="ARBA00022692"/>
    </source>
</evidence>
<evidence type="ECO:0000256" key="7">
    <source>
        <dbReference type="SAM" id="Phobius"/>
    </source>
</evidence>
<evidence type="ECO:0000256" key="6">
    <source>
        <dbReference type="SAM" id="MobiDB-lite"/>
    </source>
</evidence>
<feature type="region of interest" description="Disordered" evidence="6">
    <location>
        <begin position="1"/>
        <end position="20"/>
    </location>
</feature>
<evidence type="ECO:0000256" key="5">
    <source>
        <dbReference type="ARBA" id="ARBA00023136"/>
    </source>
</evidence>
<evidence type="ECO:0000313" key="9">
    <source>
        <dbReference type="EMBL" id="BBX00864.1"/>
    </source>
</evidence>